<reference evidence="1 2" key="1">
    <citation type="journal article" date="2023" name="Hortic Res">
        <title>The complete reference genome for grapevine (Vitis vinifera L.) genetics and breeding.</title>
        <authorList>
            <person name="Shi X."/>
            <person name="Cao S."/>
            <person name="Wang X."/>
            <person name="Huang S."/>
            <person name="Wang Y."/>
            <person name="Liu Z."/>
            <person name="Liu W."/>
            <person name="Leng X."/>
            <person name="Peng Y."/>
            <person name="Wang N."/>
            <person name="Wang Y."/>
            <person name="Ma Z."/>
            <person name="Xu X."/>
            <person name="Zhang F."/>
            <person name="Xue H."/>
            <person name="Zhong H."/>
            <person name="Wang Y."/>
            <person name="Zhang K."/>
            <person name="Velt A."/>
            <person name="Avia K."/>
            <person name="Holtgrawe D."/>
            <person name="Grimplet J."/>
            <person name="Matus J.T."/>
            <person name="Ware D."/>
            <person name="Wu X."/>
            <person name="Wang H."/>
            <person name="Liu C."/>
            <person name="Fang Y."/>
            <person name="Rustenholz C."/>
            <person name="Cheng Z."/>
            <person name="Xiao H."/>
            <person name="Zhou Y."/>
        </authorList>
    </citation>
    <scope>NUCLEOTIDE SEQUENCE [LARGE SCALE GENOMIC DNA]</scope>
    <source>
        <strain evidence="2">cv. Pinot noir / PN40024</strain>
        <tissue evidence="1">Leaf</tissue>
    </source>
</reference>
<organism evidence="1 2">
    <name type="scientific">Vitis vinifera</name>
    <name type="common">Grape</name>
    <dbReference type="NCBI Taxonomy" id="29760"/>
    <lineage>
        <taxon>Eukaryota</taxon>
        <taxon>Viridiplantae</taxon>
        <taxon>Streptophyta</taxon>
        <taxon>Embryophyta</taxon>
        <taxon>Tracheophyta</taxon>
        <taxon>Spermatophyta</taxon>
        <taxon>Magnoliopsida</taxon>
        <taxon>eudicotyledons</taxon>
        <taxon>Gunneridae</taxon>
        <taxon>Pentapetalae</taxon>
        <taxon>rosids</taxon>
        <taxon>Vitales</taxon>
        <taxon>Vitaceae</taxon>
        <taxon>Viteae</taxon>
        <taxon>Vitis</taxon>
    </lineage>
</organism>
<gene>
    <name evidence="1" type="ORF">VitviT2T_027516</name>
</gene>
<sequence length="72" mass="7955">MVPNPPICFSPFGVKNVHDTSILGSNKQKTYNSQASNAEHVKQDEKKPEALVAMKEKVEGKKEVTVAVRKSM</sequence>
<evidence type="ECO:0000313" key="1">
    <source>
        <dbReference type="EMBL" id="WKA09906.1"/>
    </source>
</evidence>
<dbReference type="Proteomes" id="UP001227230">
    <property type="component" value="Chromosome 18"/>
</dbReference>
<dbReference type="EMBL" id="CP126665">
    <property type="protein sequence ID" value="WKA09906.1"/>
    <property type="molecule type" value="Genomic_DNA"/>
</dbReference>
<accession>A0ABY9DS09</accession>
<protein>
    <submittedName>
        <fullName evidence="1">Uncharacterized protein</fullName>
    </submittedName>
</protein>
<name>A0ABY9DS09_VITVI</name>
<evidence type="ECO:0000313" key="2">
    <source>
        <dbReference type="Proteomes" id="UP001227230"/>
    </source>
</evidence>
<proteinExistence type="predicted"/>
<keyword evidence="2" id="KW-1185">Reference proteome</keyword>